<evidence type="ECO:0000313" key="1">
    <source>
        <dbReference type="EMBL" id="EGF29059.1"/>
    </source>
</evidence>
<sequence>MQTDVVCGATNKILGDPSDRPCKQSEHRYTPPHRSGDETFFIFLRAFEEDQKLFSNALVGLFKAR</sequence>
<dbReference type="AlphaFoldDB" id="F2AMU2"/>
<organism evidence="1 2">
    <name type="scientific">Rhodopirellula baltica WH47</name>
    <dbReference type="NCBI Taxonomy" id="991778"/>
    <lineage>
        <taxon>Bacteria</taxon>
        <taxon>Pseudomonadati</taxon>
        <taxon>Planctomycetota</taxon>
        <taxon>Planctomycetia</taxon>
        <taxon>Pirellulales</taxon>
        <taxon>Pirellulaceae</taxon>
        <taxon>Rhodopirellula</taxon>
    </lineage>
</organism>
<proteinExistence type="predicted"/>
<dbReference type="EMBL" id="AFAR01000056">
    <property type="protein sequence ID" value="EGF29059.1"/>
    <property type="molecule type" value="Genomic_DNA"/>
</dbReference>
<comment type="caution">
    <text evidence="1">The sequence shown here is derived from an EMBL/GenBank/DDBJ whole genome shotgun (WGS) entry which is preliminary data.</text>
</comment>
<protein>
    <submittedName>
        <fullName evidence="1">Uncharacterized protein</fullName>
    </submittedName>
</protein>
<gene>
    <name evidence="1" type="ORF">RBWH47_02574</name>
</gene>
<reference evidence="1 2" key="1">
    <citation type="journal article" date="2013" name="Mar. Genomics">
        <title>Expression of sulfatases in Rhodopirellula baltica and the diversity of sulfatases in the genus Rhodopirellula.</title>
        <authorList>
            <person name="Wegner C.E."/>
            <person name="Richter-Heitmann T."/>
            <person name="Klindworth A."/>
            <person name="Klockow C."/>
            <person name="Richter M."/>
            <person name="Achstetter T."/>
            <person name="Glockner F.O."/>
            <person name="Harder J."/>
        </authorList>
    </citation>
    <scope>NUCLEOTIDE SEQUENCE [LARGE SCALE GENOMIC DNA]</scope>
    <source>
        <strain evidence="1 2">WH47</strain>
    </source>
</reference>
<name>F2AMU2_RHOBT</name>
<dbReference type="PATRIC" id="fig|991778.3.peg.1049"/>
<accession>F2AMU2</accession>
<evidence type="ECO:0000313" key="2">
    <source>
        <dbReference type="Proteomes" id="UP000006222"/>
    </source>
</evidence>
<dbReference type="Proteomes" id="UP000006222">
    <property type="component" value="Unassembled WGS sequence"/>
</dbReference>